<name>A0ABV0U5R4_9TELE</name>
<gene>
    <name evidence="1" type="ORF">ILYODFUR_011865</name>
</gene>
<evidence type="ECO:0000313" key="2">
    <source>
        <dbReference type="Proteomes" id="UP001482620"/>
    </source>
</evidence>
<accession>A0ABV0U5R4</accession>
<keyword evidence="2" id="KW-1185">Reference proteome</keyword>
<sequence>MTLKPECELMRSSSLNYSHLMTLSAEKSLSLSSAHSFSDLSAKRSQTKGFGFTLEVTPLRHFREQDVVFLIIALALHMRLHVHCLHFITNFTQTCIQSVSCYLQLDVNR</sequence>
<reference evidence="1 2" key="1">
    <citation type="submission" date="2021-06" db="EMBL/GenBank/DDBJ databases">
        <authorList>
            <person name="Palmer J.M."/>
        </authorList>
    </citation>
    <scope>NUCLEOTIDE SEQUENCE [LARGE SCALE GENOMIC DNA]</scope>
    <source>
        <strain evidence="2">if_2019</strain>
        <tissue evidence="1">Muscle</tissue>
    </source>
</reference>
<proteinExistence type="predicted"/>
<organism evidence="1 2">
    <name type="scientific">Ilyodon furcidens</name>
    <name type="common">goldbreast splitfin</name>
    <dbReference type="NCBI Taxonomy" id="33524"/>
    <lineage>
        <taxon>Eukaryota</taxon>
        <taxon>Metazoa</taxon>
        <taxon>Chordata</taxon>
        <taxon>Craniata</taxon>
        <taxon>Vertebrata</taxon>
        <taxon>Euteleostomi</taxon>
        <taxon>Actinopterygii</taxon>
        <taxon>Neopterygii</taxon>
        <taxon>Teleostei</taxon>
        <taxon>Neoteleostei</taxon>
        <taxon>Acanthomorphata</taxon>
        <taxon>Ovalentaria</taxon>
        <taxon>Atherinomorphae</taxon>
        <taxon>Cyprinodontiformes</taxon>
        <taxon>Goodeidae</taxon>
        <taxon>Ilyodon</taxon>
    </lineage>
</organism>
<evidence type="ECO:0000313" key="1">
    <source>
        <dbReference type="EMBL" id="MEQ2240149.1"/>
    </source>
</evidence>
<dbReference type="Proteomes" id="UP001482620">
    <property type="component" value="Unassembled WGS sequence"/>
</dbReference>
<dbReference type="EMBL" id="JAHRIQ010058836">
    <property type="protein sequence ID" value="MEQ2240149.1"/>
    <property type="molecule type" value="Genomic_DNA"/>
</dbReference>
<comment type="caution">
    <text evidence="1">The sequence shown here is derived from an EMBL/GenBank/DDBJ whole genome shotgun (WGS) entry which is preliminary data.</text>
</comment>
<protein>
    <submittedName>
        <fullName evidence="1">Uncharacterized protein</fullName>
    </submittedName>
</protein>